<feature type="region of interest" description="Disordered" evidence="4">
    <location>
        <begin position="811"/>
        <end position="830"/>
    </location>
</feature>
<dbReference type="FunFam" id="2.30.42.10:FF:000254">
    <property type="entry name" value="Caspase recruitment domain family, member 14"/>
    <property type="match status" value="1"/>
</dbReference>
<reference evidence="8 9" key="1">
    <citation type="submission" date="2020-02" db="EMBL/GenBank/DDBJ databases">
        <title>A chromosome-scale genome assembly of the black bullhead catfish (Ameiurus melas).</title>
        <authorList>
            <person name="Wen M."/>
            <person name="Zham M."/>
            <person name="Cabau C."/>
            <person name="Klopp C."/>
            <person name="Donnadieu C."/>
            <person name="Roques C."/>
            <person name="Bouchez O."/>
            <person name="Lampietro C."/>
            <person name="Jouanno E."/>
            <person name="Herpin A."/>
            <person name="Louis A."/>
            <person name="Berthelot C."/>
            <person name="Parey E."/>
            <person name="Roest-Crollius H."/>
            <person name="Braasch I."/>
            <person name="Postlethwait J."/>
            <person name="Robinson-Rechavi M."/>
            <person name="Echchiki A."/>
            <person name="Begum T."/>
            <person name="Montfort J."/>
            <person name="Schartl M."/>
            <person name="Bobe J."/>
            <person name="Guiguen Y."/>
        </authorList>
    </citation>
    <scope>NUCLEOTIDE SEQUENCE [LARGE SCALE GENOMIC DNA]</scope>
    <source>
        <strain evidence="8">M_S1</strain>
        <tissue evidence="8">Blood</tissue>
    </source>
</reference>
<dbReference type="GO" id="GO:0042981">
    <property type="term" value="P:regulation of apoptotic process"/>
    <property type="evidence" value="ECO:0007669"/>
    <property type="project" value="InterPro"/>
</dbReference>
<keyword evidence="2 3" id="KW-0175">Coiled coil</keyword>
<dbReference type="SUPFAM" id="SSF52540">
    <property type="entry name" value="P-loop containing nucleoside triphosphate hydrolases"/>
    <property type="match status" value="1"/>
</dbReference>
<dbReference type="PROSITE" id="PS50106">
    <property type="entry name" value="PDZ"/>
    <property type="match status" value="1"/>
</dbReference>
<evidence type="ECO:0000313" key="9">
    <source>
        <dbReference type="Proteomes" id="UP000593565"/>
    </source>
</evidence>
<feature type="domain" description="PDZ" evidence="6">
    <location>
        <begin position="609"/>
        <end position="684"/>
    </location>
</feature>
<feature type="compositionally biased region" description="Basic and acidic residues" evidence="4">
    <location>
        <begin position="516"/>
        <end position="532"/>
    </location>
</feature>
<dbReference type="FunFam" id="1.10.533.10:FF:000003">
    <property type="entry name" value="Caspase recruitment domain family, member 11"/>
    <property type="match status" value="1"/>
</dbReference>
<feature type="chain" id="PRO_5029523990" description="Caspase recruitment domain-containing protein 14" evidence="5">
    <location>
        <begin position="17"/>
        <end position="1024"/>
    </location>
</feature>
<dbReference type="InterPro" id="IPR027417">
    <property type="entry name" value="P-loop_NTPase"/>
</dbReference>
<evidence type="ECO:0000256" key="3">
    <source>
        <dbReference type="SAM" id="Coils"/>
    </source>
</evidence>
<dbReference type="GO" id="GO:0005737">
    <property type="term" value="C:cytoplasm"/>
    <property type="evidence" value="ECO:0007669"/>
    <property type="project" value="TreeGrafter"/>
</dbReference>
<dbReference type="SUPFAM" id="SSF50156">
    <property type="entry name" value="PDZ domain-like"/>
    <property type="match status" value="1"/>
</dbReference>
<dbReference type="AlphaFoldDB" id="A0A7J6AFR6"/>
<feature type="coiled-coil region" evidence="3">
    <location>
        <begin position="259"/>
        <end position="369"/>
    </location>
</feature>
<proteinExistence type="predicted"/>
<evidence type="ECO:0000256" key="5">
    <source>
        <dbReference type="SAM" id="SignalP"/>
    </source>
</evidence>
<dbReference type="PANTHER" id="PTHR14559:SF1">
    <property type="entry name" value="CASPASE RECRUITMENT DOMAIN-CONTAINING PROTEIN 14"/>
    <property type="match status" value="1"/>
</dbReference>
<feature type="compositionally biased region" description="Polar residues" evidence="4">
    <location>
        <begin position="444"/>
        <end position="466"/>
    </location>
</feature>
<evidence type="ECO:0000256" key="4">
    <source>
        <dbReference type="SAM" id="MobiDB-lite"/>
    </source>
</evidence>
<dbReference type="Gene3D" id="2.30.30.40">
    <property type="entry name" value="SH3 Domains"/>
    <property type="match status" value="1"/>
</dbReference>
<feature type="signal peptide" evidence="5">
    <location>
        <begin position="1"/>
        <end position="16"/>
    </location>
</feature>
<sequence>MLLFRFQEFIIHLTCARCCSLGTNSKSCTRVCGDRRSVVSMSDITYEPPDFKDMGEEELWDLINDNRHAISLGVRPCMLIPYLRQARVLSDLDEDEILTCLKFTNRSMRTSHMLDLLRIQGRNGAVALLEGLMIHYPTLYTQVTGRKPSTEPSRFSGLIKYSELTEYLVRAVTGMQKELQAEREEAAQLRSQCCSLQTELTRATQQVEEQKSLQTEHTRLRKSLTDMHRDLLKLKDEKCDLYVRYAAAVEEKSEVNIRCRDLNLQVYQLQCELRKAQTETDFQRKRSVRRMSSSETQHLRDEIITLRRQLQQAENITPACQDILAQDLKDATDRRTELAEELQRFQEENEALTRERSELLEEKDCLALEVQKLTLDCEMYQQKSSVFQNQFGELQAERDRAYLARDEAQAQIACSLAEKDTLRAQLVDLQEKIFILRAQKTQRHPSQPSERSLSWDSGSIMSCDSPPSSPQDRPKLRRMNALPPSSSNCFDYSKQYRDDGFNSARSSLVEPPGSDSLRRRETDPDFSDHSPESSDDSFCMLNLESDFEFLCKGVSCLSPDSPETPGSSRYSVSRVSAPPFLMRSRPQAVRITSRAQTLSFQGEALLSQLQVIGGNKTGVFVHKVTDGSAAHSVGISPGAQILEVKFQKEQRALRMHLEDSTMEEALWALGQVNGPCSLSLRTKQDAYQNLLLQLKNSEVTSGDSFYIRVNMSLAGGGTSVLSVTCNTILHVTDSHYTRDGYWWASHVHDCQLMDLKSGCVPNFYRAQKQLIRAIEDLSFQHKAPRKVEREQTNQKAVRIVSTARQGRNPLWVSVEEDSDTNSPSNDGKPGSVSLMPYTLVTPHFPPVCRPVLLLPTILRGILHKRLAEQKDYQLFEPETLSASEHAVRMQKGEVLEECEPNTHCCYTVQGVEKIMKRGTHCVLPLGLDCVRRLHRAGIFPIIIFIASTERSARKLKHKLRQNYITETQVLECSWSEEPLLDKLPCLYRTVSPESWNDSAALLDNVQHIVQEEQRKIVWVEPDLW</sequence>
<evidence type="ECO:0008006" key="10">
    <source>
        <dbReference type="Google" id="ProtNLM"/>
    </source>
</evidence>
<protein>
    <recommendedName>
        <fullName evidence="10">Caspase recruitment domain-containing protein 14</fullName>
    </recommendedName>
</protein>
<dbReference type="InterPro" id="IPR001478">
    <property type="entry name" value="PDZ"/>
</dbReference>
<dbReference type="InterPro" id="IPR001315">
    <property type="entry name" value="CARD"/>
</dbReference>
<evidence type="ECO:0000259" key="6">
    <source>
        <dbReference type="PROSITE" id="PS50106"/>
    </source>
</evidence>
<dbReference type="GO" id="GO:0050700">
    <property type="term" value="F:CARD domain binding"/>
    <property type="evidence" value="ECO:0007669"/>
    <property type="project" value="TreeGrafter"/>
</dbReference>
<feature type="region of interest" description="Disordered" evidence="4">
    <location>
        <begin position="502"/>
        <end position="535"/>
    </location>
</feature>
<keyword evidence="5" id="KW-0732">Signal</keyword>
<organism evidence="8 9">
    <name type="scientific">Ameiurus melas</name>
    <name type="common">Black bullhead</name>
    <name type="synonym">Silurus melas</name>
    <dbReference type="NCBI Taxonomy" id="219545"/>
    <lineage>
        <taxon>Eukaryota</taxon>
        <taxon>Metazoa</taxon>
        <taxon>Chordata</taxon>
        <taxon>Craniata</taxon>
        <taxon>Vertebrata</taxon>
        <taxon>Euteleostomi</taxon>
        <taxon>Actinopterygii</taxon>
        <taxon>Neopterygii</taxon>
        <taxon>Teleostei</taxon>
        <taxon>Ostariophysi</taxon>
        <taxon>Siluriformes</taxon>
        <taxon>Ictaluridae</taxon>
        <taxon>Ameiurus</taxon>
    </lineage>
</organism>
<dbReference type="Pfam" id="PF00619">
    <property type="entry name" value="CARD"/>
    <property type="match status" value="1"/>
</dbReference>
<evidence type="ECO:0000256" key="2">
    <source>
        <dbReference type="ARBA" id="ARBA00023054"/>
    </source>
</evidence>
<evidence type="ECO:0000313" key="8">
    <source>
        <dbReference type="EMBL" id="KAF4080288.1"/>
    </source>
</evidence>
<comment type="caution">
    <text evidence="8">The sequence shown here is derived from an EMBL/GenBank/DDBJ whole genome shotgun (WGS) entry which is preliminary data.</text>
</comment>
<dbReference type="PROSITE" id="PS50209">
    <property type="entry name" value="CARD"/>
    <property type="match status" value="1"/>
</dbReference>
<feature type="region of interest" description="Disordered" evidence="4">
    <location>
        <begin position="439"/>
        <end position="489"/>
    </location>
</feature>
<feature type="coiled-coil region" evidence="3">
    <location>
        <begin position="405"/>
        <end position="439"/>
    </location>
</feature>
<keyword evidence="1" id="KW-0597">Phosphoprotein</keyword>
<feature type="domain" description="CARD" evidence="7">
    <location>
        <begin position="55"/>
        <end position="147"/>
    </location>
</feature>
<dbReference type="EMBL" id="JAAGNN010000014">
    <property type="protein sequence ID" value="KAF4080288.1"/>
    <property type="molecule type" value="Genomic_DNA"/>
</dbReference>
<dbReference type="Gene3D" id="1.10.533.10">
    <property type="entry name" value="Death Domain, Fas"/>
    <property type="match status" value="1"/>
</dbReference>
<name>A0A7J6AFR6_AMEME</name>
<dbReference type="Proteomes" id="UP000593565">
    <property type="component" value="Unassembled WGS sequence"/>
</dbReference>
<dbReference type="CDD" id="cd06736">
    <property type="entry name" value="PDZ_CARD11_CARD14-like"/>
    <property type="match status" value="1"/>
</dbReference>
<accession>A0A7J6AFR6</accession>
<evidence type="ECO:0000256" key="1">
    <source>
        <dbReference type="ARBA" id="ARBA00022553"/>
    </source>
</evidence>
<dbReference type="SUPFAM" id="SSF47986">
    <property type="entry name" value="DEATH domain"/>
    <property type="match status" value="1"/>
</dbReference>
<dbReference type="Gene3D" id="3.40.50.300">
    <property type="entry name" value="P-loop containing nucleotide triphosphate hydrolases"/>
    <property type="match status" value="1"/>
</dbReference>
<dbReference type="PANTHER" id="PTHR14559">
    <property type="entry name" value="CASPASE RECRUITMENT DOMAIN FAMILY"/>
    <property type="match status" value="1"/>
</dbReference>
<dbReference type="Gene3D" id="2.30.42.10">
    <property type="match status" value="1"/>
</dbReference>
<gene>
    <name evidence="8" type="ORF">AMELA_G00168710</name>
</gene>
<dbReference type="InterPro" id="IPR036034">
    <property type="entry name" value="PDZ_sf"/>
</dbReference>
<keyword evidence="9" id="KW-1185">Reference proteome</keyword>
<evidence type="ECO:0000259" key="7">
    <source>
        <dbReference type="PROSITE" id="PS50209"/>
    </source>
</evidence>
<dbReference type="InterPro" id="IPR011029">
    <property type="entry name" value="DEATH-like_dom_sf"/>
</dbReference>